<protein>
    <submittedName>
        <fullName evidence="2">Uncharacterized protein</fullName>
    </submittedName>
</protein>
<sequence length="54" mass="6199">MGMLGQWIKKMKMASRLDTVQNKHNLMIPEQRSLNLFTRNPPRNVPPPPAGTTR</sequence>
<dbReference type="Proteomes" id="UP000694382">
    <property type="component" value="Chromosome 20"/>
</dbReference>
<evidence type="ECO:0000256" key="1">
    <source>
        <dbReference type="SAM" id="MobiDB-lite"/>
    </source>
</evidence>
<proteinExistence type="predicted"/>
<dbReference type="Ensembl" id="ENSCPVT00000009477.2">
    <property type="protein sequence ID" value="ENSCPVP00000009084.1"/>
    <property type="gene ID" value="ENSCPVG00000006661.2"/>
</dbReference>
<organism evidence="2 3">
    <name type="scientific">Geospiza parvula</name>
    <name type="common">Small tree-finch</name>
    <name type="synonym">Camarhynchus parvulus</name>
    <dbReference type="NCBI Taxonomy" id="87175"/>
    <lineage>
        <taxon>Eukaryota</taxon>
        <taxon>Metazoa</taxon>
        <taxon>Chordata</taxon>
        <taxon>Craniata</taxon>
        <taxon>Vertebrata</taxon>
        <taxon>Euteleostomi</taxon>
        <taxon>Archelosauria</taxon>
        <taxon>Archosauria</taxon>
        <taxon>Dinosauria</taxon>
        <taxon>Saurischia</taxon>
        <taxon>Theropoda</taxon>
        <taxon>Coelurosauria</taxon>
        <taxon>Aves</taxon>
        <taxon>Neognathae</taxon>
        <taxon>Neoaves</taxon>
        <taxon>Telluraves</taxon>
        <taxon>Australaves</taxon>
        <taxon>Passeriformes</taxon>
        <taxon>Thraupidae</taxon>
        <taxon>Camarhynchus</taxon>
    </lineage>
</organism>
<feature type="compositionally biased region" description="Pro residues" evidence="1">
    <location>
        <begin position="43"/>
        <end position="54"/>
    </location>
</feature>
<feature type="region of interest" description="Disordered" evidence="1">
    <location>
        <begin position="35"/>
        <end position="54"/>
    </location>
</feature>
<reference evidence="2" key="3">
    <citation type="submission" date="2025-09" db="UniProtKB">
        <authorList>
            <consortium name="Ensembl"/>
        </authorList>
    </citation>
    <scope>IDENTIFICATION</scope>
</reference>
<keyword evidence="3" id="KW-1185">Reference proteome</keyword>
<evidence type="ECO:0000313" key="2">
    <source>
        <dbReference type="Ensembl" id="ENSCPVP00000009084.1"/>
    </source>
</evidence>
<dbReference type="AlphaFoldDB" id="A0A8C3MPW5"/>
<accession>A0A8C3MPW5</accession>
<reference evidence="2" key="2">
    <citation type="submission" date="2025-08" db="UniProtKB">
        <authorList>
            <consortium name="Ensembl"/>
        </authorList>
    </citation>
    <scope>IDENTIFICATION</scope>
</reference>
<reference evidence="2" key="1">
    <citation type="submission" date="2020-02" db="EMBL/GenBank/DDBJ databases">
        <authorList>
            <person name="Enbody D E."/>
            <person name="Pettersson E M."/>
        </authorList>
    </citation>
    <scope>NUCLEOTIDE SEQUENCE [LARGE SCALE GENOMIC DNA]</scope>
</reference>
<evidence type="ECO:0000313" key="3">
    <source>
        <dbReference type="Proteomes" id="UP000694382"/>
    </source>
</evidence>
<name>A0A8C3MPW5_GEOPR</name>